<name>A0A8H5K6E4_9HYPO</name>
<dbReference type="GO" id="GO:0044550">
    <property type="term" value="P:secondary metabolite biosynthetic process"/>
    <property type="evidence" value="ECO:0007669"/>
    <property type="project" value="TreeGrafter"/>
</dbReference>
<keyword evidence="3" id="KW-0285">Flavoprotein</keyword>
<keyword evidence="4" id="KW-0274">FAD</keyword>
<dbReference type="PANTHER" id="PTHR46720:SF3">
    <property type="entry name" value="FAD-BINDING DOMAIN-CONTAINING PROTEIN-RELATED"/>
    <property type="match status" value="1"/>
</dbReference>
<evidence type="ECO:0000256" key="1">
    <source>
        <dbReference type="ARBA" id="ARBA00001974"/>
    </source>
</evidence>
<dbReference type="InterPro" id="IPR036188">
    <property type="entry name" value="FAD/NAD-bd_sf"/>
</dbReference>
<feature type="domain" description="FAD dependent oxidoreductase" evidence="8">
    <location>
        <begin position="11"/>
        <end position="67"/>
    </location>
</feature>
<feature type="transmembrane region" description="Helical" evidence="7">
    <location>
        <begin position="12"/>
        <end position="28"/>
    </location>
</feature>
<evidence type="ECO:0000259" key="8">
    <source>
        <dbReference type="Pfam" id="PF01266"/>
    </source>
</evidence>
<comment type="cofactor">
    <cofactor evidence="1">
        <name>FAD</name>
        <dbReference type="ChEBI" id="CHEBI:57692"/>
    </cofactor>
</comment>
<organism evidence="9 10">
    <name type="scientific">Fusarium phyllophilum</name>
    <dbReference type="NCBI Taxonomy" id="47803"/>
    <lineage>
        <taxon>Eukaryota</taxon>
        <taxon>Fungi</taxon>
        <taxon>Dikarya</taxon>
        <taxon>Ascomycota</taxon>
        <taxon>Pezizomycotina</taxon>
        <taxon>Sordariomycetes</taxon>
        <taxon>Hypocreomycetidae</taxon>
        <taxon>Hypocreales</taxon>
        <taxon>Nectriaceae</taxon>
        <taxon>Fusarium</taxon>
        <taxon>Fusarium fujikuroi species complex</taxon>
    </lineage>
</organism>
<evidence type="ECO:0000256" key="2">
    <source>
        <dbReference type="ARBA" id="ARBA00007992"/>
    </source>
</evidence>
<proteinExistence type="inferred from homology"/>
<dbReference type="EMBL" id="JAAOAQ010000088">
    <property type="protein sequence ID" value="KAF5568212.1"/>
    <property type="molecule type" value="Genomic_DNA"/>
</dbReference>
<dbReference type="Pfam" id="PF01266">
    <property type="entry name" value="DAO"/>
    <property type="match status" value="1"/>
</dbReference>
<evidence type="ECO:0000256" key="4">
    <source>
        <dbReference type="ARBA" id="ARBA00022827"/>
    </source>
</evidence>
<dbReference type="Gene3D" id="3.50.50.60">
    <property type="entry name" value="FAD/NAD(P)-binding domain"/>
    <property type="match status" value="1"/>
</dbReference>
<reference evidence="9 10" key="1">
    <citation type="submission" date="2020-05" db="EMBL/GenBank/DDBJ databases">
        <title>Identification and distribution of gene clusters putatively required for synthesis of sphingolipid metabolism inhibitors in phylogenetically diverse species of the filamentous fungus Fusarium.</title>
        <authorList>
            <person name="Kim H.-S."/>
            <person name="Busman M."/>
            <person name="Brown D.W."/>
            <person name="Divon H."/>
            <person name="Uhlig S."/>
            <person name="Proctor R.H."/>
        </authorList>
    </citation>
    <scope>NUCLEOTIDE SEQUENCE [LARGE SCALE GENOMIC DNA]</scope>
    <source>
        <strain evidence="9 10">NRRL 13617</strain>
    </source>
</reference>
<accession>A0A8H5K6E4</accession>
<dbReference type="SUPFAM" id="SSF51905">
    <property type="entry name" value="FAD/NAD(P)-binding domain"/>
    <property type="match status" value="1"/>
</dbReference>
<evidence type="ECO:0000313" key="9">
    <source>
        <dbReference type="EMBL" id="KAF5568212.1"/>
    </source>
</evidence>
<evidence type="ECO:0000256" key="7">
    <source>
        <dbReference type="SAM" id="Phobius"/>
    </source>
</evidence>
<protein>
    <submittedName>
        <fullName evidence="9">Monooxygenase FAD-binding protein</fullName>
    </submittedName>
</protein>
<comment type="similarity">
    <text evidence="2">Belongs to the paxM FAD-dependent monooxygenase family.</text>
</comment>
<evidence type="ECO:0000256" key="3">
    <source>
        <dbReference type="ARBA" id="ARBA00022630"/>
    </source>
</evidence>
<keyword evidence="7" id="KW-0472">Membrane</keyword>
<dbReference type="InterPro" id="IPR051104">
    <property type="entry name" value="FAD_monoxygenase"/>
</dbReference>
<comment type="caution">
    <text evidence="9">The sequence shown here is derived from an EMBL/GenBank/DDBJ whole genome shotgun (WGS) entry which is preliminary data.</text>
</comment>
<dbReference type="OrthoDB" id="417877at2759"/>
<dbReference type="InterPro" id="IPR006076">
    <property type="entry name" value="FAD-dep_OxRdtase"/>
</dbReference>
<evidence type="ECO:0000256" key="6">
    <source>
        <dbReference type="ARBA" id="ARBA00023033"/>
    </source>
</evidence>
<keyword evidence="10" id="KW-1185">Reference proteome</keyword>
<dbReference type="AlphaFoldDB" id="A0A8H5K6E4"/>
<keyword evidence="5" id="KW-0560">Oxidoreductase</keyword>
<evidence type="ECO:0000313" key="10">
    <source>
        <dbReference type="Proteomes" id="UP000582016"/>
    </source>
</evidence>
<evidence type="ECO:0000256" key="5">
    <source>
        <dbReference type="ARBA" id="ARBA00023002"/>
    </source>
</evidence>
<dbReference type="Proteomes" id="UP000582016">
    <property type="component" value="Unassembled WGS sequence"/>
</dbReference>
<gene>
    <name evidence="9" type="ORF">FPHYL_2903</name>
</gene>
<keyword evidence="6 9" id="KW-0503">Monooxygenase</keyword>
<dbReference type="GO" id="GO:0004497">
    <property type="term" value="F:monooxygenase activity"/>
    <property type="evidence" value="ECO:0007669"/>
    <property type="project" value="UniProtKB-KW"/>
</dbReference>
<dbReference type="PANTHER" id="PTHR46720">
    <property type="entry name" value="HYDROXYLASE, PUTATIVE (AFU_ORTHOLOGUE AFUA_3G01460)-RELATED"/>
    <property type="match status" value="1"/>
</dbReference>
<sequence length="119" mass="13149">MQGSGVSQSLDVAIVGGGIIGVMVAIGLRRRGINAVIYERAPTWNEKTDANTSNAYWNGYHLRTREDAEDESKSLLFRTLTNNLSFWGCICSQFLQGMADLLPEEVAKFGKQLASYQDD</sequence>
<keyword evidence="7" id="KW-1133">Transmembrane helix</keyword>
<keyword evidence="7" id="KW-0812">Transmembrane</keyword>